<dbReference type="PANTHER" id="PTHR23089">
    <property type="entry name" value="HISTIDINE TRIAD HIT PROTEIN"/>
    <property type="match status" value="1"/>
</dbReference>
<dbReference type="PROSITE" id="PS51084">
    <property type="entry name" value="HIT_2"/>
    <property type="match status" value="1"/>
</dbReference>
<dbReference type="PRINTS" id="PR00332">
    <property type="entry name" value="HISTRIAD"/>
</dbReference>
<dbReference type="Proteomes" id="UP001158045">
    <property type="component" value="Unassembled WGS sequence"/>
</dbReference>
<dbReference type="SUPFAM" id="SSF54197">
    <property type="entry name" value="HIT-like"/>
    <property type="match status" value="1"/>
</dbReference>
<protein>
    <submittedName>
        <fullName evidence="3">HIT domain-containing protein</fullName>
    </submittedName>
</protein>
<name>A0ABT6N8Z5_9FIRM</name>
<organism evidence="3 4">
    <name type="scientific">Fusibacter bizertensis</name>
    <dbReference type="NCBI Taxonomy" id="1488331"/>
    <lineage>
        <taxon>Bacteria</taxon>
        <taxon>Bacillati</taxon>
        <taxon>Bacillota</taxon>
        <taxon>Clostridia</taxon>
        <taxon>Eubacteriales</taxon>
        <taxon>Eubacteriales Family XII. Incertae Sedis</taxon>
        <taxon>Fusibacter</taxon>
    </lineage>
</organism>
<dbReference type="Gene3D" id="3.30.428.10">
    <property type="entry name" value="HIT-like"/>
    <property type="match status" value="1"/>
</dbReference>
<evidence type="ECO:0000313" key="4">
    <source>
        <dbReference type="Proteomes" id="UP001158045"/>
    </source>
</evidence>
<dbReference type="InterPro" id="IPR036265">
    <property type="entry name" value="HIT-like_sf"/>
</dbReference>
<keyword evidence="4" id="KW-1185">Reference proteome</keyword>
<evidence type="ECO:0000313" key="3">
    <source>
        <dbReference type="EMBL" id="MDH8676889.1"/>
    </source>
</evidence>
<evidence type="ECO:0000256" key="1">
    <source>
        <dbReference type="PROSITE-ProRule" id="PRU00464"/>
    </source>
</evidence>
<dbReference type="InterPro" id="IPR011146">
    <property type="entry name" value="HIT-like"/>
</dbReference>
<reference evidence="3 4" key="1">
    <citation type="submission" date="2023-04" db="EMBL/GenBank/DDBJ databases">
        <title>Fusibacter bizertensis strain WBS, isolated from littoral bottom sediments of the Arctic seas - biochemical and genomic analysis.</title>
        <authorList>
            <person name="Brioukhanov A.L."/>
        </authorList>
    </citation>
    <scope>NUCLEOTIDE SEQUENCE [LARGE SCALE GENOMIC DNA]</scope>
    <source>
        <strain evidence="3 4">WBS</strain>
    </source>
</reference>
<gene>
    <name evidence="3" type="ORF">QE109_01955</name>
</gene>
<sequence length="113" mass="12894">MSQCVFCEIMAGKRDAEIIYSNEYVAAFYGLTSIADVHVLVVPRKHIENIMDISDEDDQIIAEIHKAIKVIATKFGIHESGFRVITNTGKDGQQEVYHMHYHVIGGRKLKWEM</sequence>
<accession>A0ABT6N8Z5</accession>
<dbReference type="Pfam" id="PF01230">
    <property type="entry name" value="HIT"/>
    <property type="match status" value="1"/>
</dbReference>
<dbReference type="EMBL" id="JARYZI010000001">
    <property type="protein sequence ID" value="MDH8676889.1"/>
    <property type="molecule type" value="Genomic_DNA"/>
</dbReference>
<feature type="domain" description="HIT" evidence="2">
    <location>
        <begin position="5"/>
        <end position="113"/>
    </location>
</feature>
<dbReference type="InterPro" id="IPR001310">
    <property type="entry name" value="Histidine_triad_HIT"/>
</dbReference>
<evidence type="ECO:0000259" key="2">
    <source>
        <dbReference type="PROSITE" id="PS51084"/>
    </source>
</evidence>
<feature type="short sequence motif" description="Histidine triad motif" evidence="1">
    <location>
        <begin position="98"/>
        <end position="102"/>
    </location>
</feature>
<proteinExistence type="predicted"/>
<dbReference type="RefSeq" id="WP_281092690.1">
    <property type="nucleotide sequence ID" value="NZ_JARYZI010000001.1"/>
</dbReference>
<comment type="caution">
    <text evidence="3">The sequence shown here is derived from an EMBL/GenBank/DDBJ whole genome shotgun (WGS) entry which is preliminary data.</text>
</comment>